<reference evidence="11 12" key="2">
    <citation type="submission" date="2015-10" db="EMBL/GenBank/DDBJ databases">
        <title>Draft Genome Sequences of 11 Lactococcus lactis subspecies cremoris strains.</title>
        <authorList>
            <person name="Wels M."/>
            <person name="Backus L."/>
            <person name="Boekhorst J."/>
            <person name="Dijkstra A."/>
            <person name="Beerthuizen M."/>
            <person name="Kelly W."/>
            <person name="Siezen R."/>
            <person name="Bachmann H."/>
            <person name="Van Hijum S."/>
        </authorList>
    </citation>
    <scope>NUCLEOTIDE SEQUENCE [LARGE SCALE GENOMIC DNA]</scope>
    <source>
        <strain evidence="12">LMG9449</strain>
        <strain evidence="13">M20</strain>
        <strain evidence="11">N42</strain>
    </source>
</reference>
<accession>A0A0A7T0I0</accession>
<organism evidence="9 11">
    <name type="scientific">Lactococcus lactis subsp. lactis</name>
    <name type="common">Streptococcus lactis</name>
    <dbReference type="NCBI Taxonomy" id="1360"/>
    <lineage>
        <taxon>Bacteria</taxon>
        <taxon>Bacillati</taxon>
        <taxon>Bacillota</taxon>
        <taxon>Bacilli</taxon>
        <taxon>Lactobacillales</taxon>
        <taxon>Streptococcaceae</taxon>
        <taxon>Lactococcus</taxon>
    </lineage>
</organism>
<evidence type="ECO:0000256" key="1">
    <source>
        <dbReference type="ARBA" id="ARBA00022962"/>
    </source>
</evidence>
<dbReference type="RefSeq" id="WP_012898079.1">
    <property type="nucleotide sequence ID" value="NZ_BAABQR010000005.1"/>
</dbReference>
<evidence type="ECO:0000313" key="9">
    <source>
        <dbReference type="EMBL" id="KSU28103.1"/>
    </source>
</evidence>
<dbReference type="Proteomes" id="UP000031847">
    <property type="component" value="Unassembled WGS sequence"/>
</dbReference>
<reference evidence="14 15" key="3">
    <citation type="journal article" date="2017" name="BMC Genomics">
        <title>Comparative and functional genomics of the Lactococcus lactis taxon; insights into evolution and niche adaptation.</title>
        <authorList>
            <person name="Kelleher P."/>
            <person name="Bottacini F."/>
            <person name="Mahony J."/>
            <person name="Kilcawley K.N."/>
            <person name="van Sinderen D."/>
        </authorList>
    </citation>
    <scope>NUCLEOTIDE SEQUENCE [LARGE SCALE GENOMIC DNA]</scope>
    <source>
        <strain evidence="4 15">UC06</strain>
        <strain evidence="3 14">UC11</strain>
    </source>
</reference>
<evidence type="ECO:0000313" key="7">
    <source>
        <dbReference type="EMBL" id="KSU15556.1"/>
    </source>
</evidence>
<evidence type="ECO:0000313" key="12">
    <source>
        <dbReference type="Proteomes" id="UP000053612"/>
    </source>
</evidence>
<dbReference type="AlphaFoldDB" id="A0A0A7T0I0"/>
<dbReference type="Proteomes" id="UP000052991">
    <property type="component" value="Unassembled WGS sequence"/>
</dbReference>
<reference evidence="9" key="4">
    <citation type="journal article" date="2017" name="Genome Announc.">
        <title>Draft Genome Sequences of 24 Lactococcus lactis Strains.</title>
        <authorList>
            <person name="Backus L."/>
            <person name="Wels M."/>
            <person name="Boekhorst J."/>
            <person name="Dijkstra A.R."/>
            <person name="Beerthuyzen M."/>
            <person name="Kelly W.J."/>
            <person name="Siezen R.J."/>
            <person name="van Hijum S.A."/>
            <person name="Bachmann H."/>
        </authorList>
    </citation>
    <scope>NUCLEOTIDE SEQUENCE</scope>
    <source>
        <strain evidence="7">LMG9447</strain>
        <strain evidence="8">M20</strain>
        <strain evidence="9">N42</strain>
    </source>
</reference>
<reference evidence="5 16" key="5">
    <citation type="submission" date="2018-03" db="EMBL/GenBank/DDBJ databases">
        <title>Genome sequence of Lactococcus lactis strain 14B4 from almond drupe.</title>
        <authorList>
            <person name="Tran T.D."/>
            <person name="McGarvey J.A."/>
            <person name="Huynh S."/>
            <person name="Parker C.T."/>
        </authorList>
    </citation>
    <scope>NUCLEOTIDE SEQUENCE [LARGE SCALE GENOMIC DNA]</scope>
    <source>
        <strain evidence="5 16">14B4</strain>
    </source>
</reference>
<keyword evidence="4" id="KW-0456">Lyase</keyword>
<reference evidence="6 10" key="1">
    <citation type="submission" date="2015-01" db="EMBL/GenBank/DDBJ databases">
        <title>Lactococcus lactis subsp.lactis JCM 5805 whole genome shotgun sequence.</title>
        <authorList>
            <person name="Fujii T."/>
            <person name="Tomita Y."/>
            <person name="Ikushima S."/>
            <person name="Fujiwara D."/>
        </authorList>
    </citation>
    <scope>NUCLEOTIDE SEQUENCE [LARGE SCALE GENOMIC DNA]</scope>
    <source>
        <strain evidence="6 10">JCM 5805</strain>
    </source>
</reference>
<evidence type="ECO:0000313" key="11">
    <source>
        <dbReference type="Proteomes" id="UP000052991"/>
    </source>
</evidence>
<dbReference type="PANTHER" id="PTHR43418:SF8">
    <property type="entry name" value="SYNTHASE COMPONENT II, PUTATIVE-RELATED"/>
    <property type="match status" value="1"/>
</dbReference>
<dbReference type="PATRIC" id="fig|1360.100.peg.541"/>
<dbReference type="Proteomes" id="UP000053612">
    <property type="component" value="Unassembled WGS sequence"/>
</dbReference>
<dbReference type="PRINTS" id="PR00099">
    <property type="entry name" value="CPSGATASE"/>
</dbReference>
<dbReference type="FunFam" id="3.40.50.880:FF:000003">
    <property type="entry name" value="Anthranilate synthase component II"/>
    <property type="match status" value="1"/>
</dbReference>
<evidence type="ECO:0000313" key="14">
    <source>
        <dbReference type="Proteomes" id="UP000192067"/>
    </source>
</evidence>
<dbReference type="EMBL" id="BBSI01000030">
    <property type="protein sequence ID" value="GAM80737.1"/>
    <property type="molecule type" value="Genomic_DNA"/>
</dbReference>
<feature type="domain" description="Glutamine amidotransferase" evidence="2">
    <location>
        <begin position="3"/>
        <end position="186"/>
    </location>
</feature>
<dbReference type="EMBL" id="CP015902">
    <property type="protein sequence ID" value="ARE21081.1"/>
    <property type="molecule type" value="Genomic_DNA"/>
</dbReference>
<evidence type="ECO:0000313" key="8">
    <source>
        <dbReference type="EMBL" id="KSU20982.1"/>
    </source>
</evidence>
<dbReference type="GO" id="GO:0000162">
    <property type="term" value="P:L-tryptophan biosynthetic process"/>
    <property type="evidence" value="ECO:0007669"/>
    <property type="project" value="TreeGrafter"/>
</dbReference>
<dbReference type="EC" id="4.1.3.27" evidence="4"/>
<gene>
    <name evidence="6" type="ORF">JCM5805K_1853</name>
    <name evidence="5" type="ORF">LL14B4_07760</name>
    <name evidence="4" type="ORF">LLUC06_1536</name>
    <name evidence="3" type="ORF">LLUC11_1386</name>
    <name evidence="7" type="ORF">LMG9449_2225</name>
    <name evidence="8" type="ORF">M20_1252</name>
    <name evidence="9" type="ORF">N42_0744</name>
</gene>
<dbReference type="EMBL" id="LKLU01000072">
    <property type="protein sequence ID" value="KSU20982.1"/>
    <property type="molecule type" value="Genomic_DNA"/>
</dbReference>
<evidence type="ECO:0000259" key="2">
    <source>
        <dbReference type="Pfam" id="PF00117"/>
    </source>
</evidence>
<dbReference type="PROSITE" id="PS51273">
    <property type="entry name" value="GATASE_TYPE_1"/>
    <property type="match status" value="1"/>
</dbReference>
<dbReference type="GO" id="GO:0016740">
    <property type="term" value="F:transferase activity"/>
    <property type="evidence" value="ECO:0007669"/>
    <property type="project" value="UniProtKB-KW"/>
</dbReference>
<evidence type="ECO:0000313" key="3">
    <source>
        <dbReference type="EMBL" id="ARE13717.1"/>
    </source>
</evidence>
<dbReference type="GO" id="GO:0005829">
    <property type="term" value="C:cytosol"/>
    <property type="evidence" value="ECO:0007669"/>
    <property type="project" value="TreeGrafter"/>
</dbReference>
<evidence type="ECO:0000313" key="13">
    <source>
        <dbReference type="Proteomes" id="UP000053719"/>
    </source>
</evidence>
<evidence type="ECO:0000313" key="15">
    <source>
        <dbReference type="Proteomes" id="UP000192095"/>
    </source>
</evidence>
<dbReference type="Gene3D" id="3.40.50.880">
    <property type="match status" value="1"/>
</dbReference>
<evidence type="ECO:0000313" key="16">
    <source>
        <dbReference type="Proteomes" id="UP000245919"/>
    </source>
</evidence>
<dbReference type="PRINTS" id="PR00097">
    <property type="entry name" value="ANTSNTHASEII"/>
</dbReference>
<dbReference type="NCBIfam" id="TIGR00566">
    <property type="entry name" value="trpG_papA"/>
    <property type="match status" value="1"/>
</dbReference>
<dbReference type="EMBL" id="LKLW01000062">
    <property type="protein sequence ID" value="KSU28103.1"/>
    <property type="molecule type" value="Genomic_DNA"/>
</dbReference>
<dbReference type="PRINTS" id="PR00096">
    <property type="entry name" value="GATASE"/>
</dbReference>
<dbReference type="GO" id="GO:0004049">
    <property type="term" value="F:anthranilate synthase activity"/>
    <property type="evidence" value="ECO:0007669"/>
    <property type="project" value="UniProtKB-EC"/>
</dbReference>
<dbReference type="Pfam" id="PF00117">
    <property type="entry name" value="GATase"/>
    <property type="match status" value="1"/>
</dbReference>
<dbReference type="InterPro" id="IPR050472">
    <property type="entry name" value="Anth_synth/Amidotransfase"/>
</dbReference>
<dbReference type="Proteomes" id="UP000192095">
    <property type="component" value="Chromosome"/>
</dbReference>
<dbReference type="PANTHER" id="PTHR43418">
    <property type="entry name" value="MULTIFUNCTIONAL TRYPTOPHAN BIOSYNTHESIS PROTEIN-RELATED"/>
    <property type="match status" value="1"/>
</dbReference>
<reference evidence="4" key="6">
    <citation type="submission" date="2023-07" db="EMBL/GenBank/DDBJ databases">
        <authorList>
            <person name="McDonnell B."/>
        </authorList>
    </citation>
    <scope>NUCLEOTIDE SEQUENCE</scope>
    <source>
        <strain evidence="4">UC06</strain>
    </source>
</reference>
<dbReference type="GeneID" id="89633675"/>
<keyword evidence="1" id="KW-0315">Glutamine amidotransferase</keyword>
<keyword evidence="9" id="KW-0808">Transferase</keyword>
<dbReference type="InterPro" id="IPR029062">
    <property type="entry name" value="Class_I_gatase-like"/>
</dbReference>
<protein>
    <submittedName>
        <fullName evidence="3 4">Anthranilate synthase component II</fullName>
        <ecNumber evidence="4">4.1.3.27</ecNumber>
    </submittedName>
    <submittedName>
        <fullName evidence="9">Anthranilate synthase amidotransferase component</fullName>
    </submittedName>
    <submittedName>
        <fullName evidence="6">Anthranilate/para-aminobenzoate synthases component II</fullName>
    </submittedName>
</protein>
<evidence type="ECO:0000313" key="10">
    <source>
        <dbReference type="Proteomes" id="UP000031847"/>
    </source>
</evidence>
<sequence length="198" mass="21869">MILIIDNYDSFTYNLVQYVGALTDVAVVKNDDDSLENMAEKADALIFSPGPGWPADAGKMETLIQQFAGQKPILGICLGFQAIVEVFGGKLRLAHQVMHGKNSQVRQTSGNLLFNHLPSKFLVMRYHSIVMDEAVALPDFAITAVATDDGEIMAIENEKEQIYGLQFHPESIGTLDGMTMIENFVNQVNENKESSNEK</sequence>
<evidence type="ECO:0000313" key="6">
    <source>
        <dbReference type="EMBL" id="GAM80737.1"/>
    </source>
</evidence>
<evidence type="ECO:0000313" key="5">
    <source>
        <dbReference type="EMBL" id="AWN66068.1"/>
    </source>
</evidence>
<dbReference type="EMBL" id="LKLS01000192">
    <property type="protein sequence ID" value="KSU15556.1"/>
    <property type="molecule type" value="Genomic_DNA"/>
</dbReference>
<dbReference type="EMBL" id="CP028160">
    <property type="protein sequence ID" value="AWN66068.1"/>
    <property type="molecule type" value="Genomic_DNA"/>
</dbReference>
<name>A0A0A7T0I0_LACLL</name>
<evidence type="ECO:0000313" key="4">
    <source>
        <dbReference type="EMBL" id="ARE21081.1"/>
    </source>
</evidence>
<dbReference type="Proteomes" id="UP000245919">
    <property type="component" value="Chromosome"/>
</dbReference>
<dbReference type="InterPro" id="IPR017926">
    <property type="entry name" value="GATASE"/>
</dbReference>
<dbReference type="Proteomes" id="UP000053719">
    <property type="component" value="Unassembled WGS sequence"/>
</dbReference>
<dbReference type="InterPro" id="IPR006221">
    <property type="entry name" value="TrpG/PapA_dom"/>
</dbReference>
<proteinExistence type="predicted"/>
<dbReference type="Proteomes" id="UP000192067">
    <property type="component" value="Chromosome"/>
</dbReference>
<dbReference type="EMBL" id="CP015904">
    <property type="protein sequence ID" value="ARE13717.1"/>
    <property type="molecule type" value="Genomic_DNA"/>
</dbReference>
<dbReference type="CDD" id="cd01743">
    <property type="entry name" value="GATase1_Anthranilate_Synthase"/>
    <property type="match status" value="1"/>
</dbReference>
<dbReference type="SUPFAM" id="SSF52317">
    <property type="entry name" value="Class I glutamine amidotransferase-like"/>
    <property type="match status" value="1"/>
</dbReference>